<reference evidence="1 2" key="1">
    <citation type="submission" date="2018-11" db="EMBL/GenBank/DDBJ databases">
        <authorList>
            <consortium name="Pathogen Informatics"/>
        </authorList>
    </citation>
    <scope>NUCLEOTIDE SEQUENCE [LARGE SCALE GENOMIC DNA]</scope>
</reference>
<keyword evidence="2" id="KW-1185">Reference proteome</keyword>
<evidence type="ECO:0008006" key="3">
    <source>
        <dbReference type="Google" id="ProtNLM"/>
    </source>
</evidence>
<accession>A0A3P7LHW0</accession>
<dbReference type="EMBL" id="UYYB01116336">
    <property type="protein sequence ID" value="VDM82175.1"/>
    <property type="molecule type" value="Genomic_DNA"/>
</dbReference>
<evidence type="ECO:0000313" key="2">
    <source>
        <dbReference type="Proteomes" id="UP000270094"/>
    </source>
</evidence>
<dbReference type="Proteomes" id="UP000270094">
    <property type="component" value="Unassembled WGS sequence"/>
</dbReference>
<name>A0A3P7LHW0_STRVU</name>
<evidence type="ECO:0000313" key="1">
    <source>
        <dbReference type="EMBL" id="VDM82175.1"/>
    </source>
</evidence>
<dbReference type="AlphaFoldDB" id="A0A3P7LHW0"/>
<sequence length="109" mass="12418">MFLVRISSEQRHRLQYCFTELPYTLPKNQKNRCLKSGEVAIAKRTEKVIDLRLMNVTTAYLTLEFTVSANTEGPAKRFVERVIIDGALPARRIAVTSGLVIDFVTICDR</sequence>
<protein>
    <recommendedName>
        <fullName evidence="3">Integrin alpha-2 domain-containing protein</fullName>
    </recommendedName>
</protein>
<dbReference type="OrthoDB" id="283575at2759"/>
<gene>
    <name evidence="1" type="ORF">SVUK_LOCUS17173</name>
</gene>
<proteinExistence type="predicted"/>
<organism evidence="1 2">
    <name type="scientific">Strongylus vulgaris</name>
    <name type="common">Blood worm</name>
    <dbReference type="NCBI Taxonomy" id="40348"/>
    <lineage>
        <taxon>Eukaryota</taxon>
        <taxon>Metazoa</taxon>
        <taxon>Ecdysozoa</taxon>
        <taxon>Nematoda</taxon>
        <taxon>Chromadorea</taxon>
        <taxon>Rhabditida</taxon>
        <taxon>Rhabditina</taxon>
        <taxon>Rhabditomorpha</taxon>
        <taxon>Strongyloidea</taxon>
        <taxon>Strongylidae</taxon>
        <taxon>Strongylus</taxon>
    </lineage>
</organism>